<evidence type="ECO:0000313" key="1">
    <source>
        <dbReference type="EMBL" id="GAH43221.1"/>
    </source>
</evidence>
<reference evidence="1" key="1">
    <citation type="journal article" date="2014" name="Front. Microbiol.">
        <title>High frequency of phylogenetically diverse reductive dehalogenase-homologous genes in deep subseafloor sedimentary metagenomes.</title>
        <authorList>
            <person name="Kawai M."/>
            <person name="Futagami T."/>
            <person name="Toyoda A."/>
            <person name="Takaki Y."/>
            <person name="Nishi S."/>
            <person name="Hori S."/>
            <person name="Arai W."/>
            <person name="Tsubouchi T."/>
            <person name="Morono Y."/>
            <person name="Uchiyama I."/>
            <person name="Ito T."/>
            <person name="Fujiyama A."/>
            <person name="Inagaki F."/>
            <person name="Takami H."/>
        </authorList>
    </citation>
    <scope>NUCLEOTIDE SEQUENCE</scope>
    <source>
        <strain evidence="1">Expedition CK06-06</strain>
    </source>
</reference>
<proteinExistence type="predicted"/>
<protein>
    <submittedName>
        <fullName evidence="1">Uncharacterized protein</fullName>
    </submittedName>
</protein>
<accession>X1FC44</accession>
<name>X1FC44_9ZZZZ</name>
<dbReference type="AlphaFoldDB" id="X1FC44"/>
<comment type="caution">
    <text evidence="1">The sequence shown here is derived from an EMBL/GenBank/DDBJ whole genome shotgun (WGS) entry which is preliminary data.</text>
</comment>
<dbReference type="EMBL" id="BARU01012622">
    <property type="protein sequence ID" value="GAH43221.1"/>
    <property type="molecule type" value="Genomic_DNA"/>
</dbReference>
<sequence length="85" mass="10115">MNKKYPVYNLEFPMNCSEFNIYGYKFKKVKNYEDNFSKLQNIFSHDKSKINLNPGGNIITGIAEPVQKEKNPILEWKKKKRKSLR</sequence>
<organism evidence="1">
    <name type="scientific">marine sediment metagenome</name>
    <dbReference type="NCBI Taxonomy" id="412755"/>
    <lineage>
        <taxon>unclassified sequences</taxon>
        <taxon>metagenomes</taxon>
        <taxon>ecological metagenomes</taxon>
    </lineage>
</organism>
<gene>
    <name evidence="1" type="ORF">S03H2_23181</name>
</gene>